<proteinExistence type="predicted"/>
<reference evidence="2 3" key="1">
    <citation type="submission" date="2024-02" db="EMBL/GenBank/DDBJ databases">
        <authorList>
            <person name="Chen Y."/>
            <person name="Shah S."/>
            <person name="Dougan E. K."/>
            <person name="Thang M."/>
            <person name="Chan C."/>
        </authorList>
    </citation>
    <scope>NUCLEOTIDE SEQUENCE [LARGE SCALE GENOMIC DNA]</scope>
</reference>
<evidence type="ECO:0000313" key="3">
    <source>
        <dbReference type="Proteomes" id="UP001642464"/>
    </source>
</evidence>
<dbReference type="Gene3D" id="2.40.128.20">
    <property type="match status" value="1"/>
</dbReference>
<organism evidence="2 3">
    <name type="scientific">Durusdinium trenchii</name>
    <dbReference type="NCBI Taxonomy" id="1381693"/>
    <lineage>
        <taxon>Eukaryota</taxon>
        <taxon>Sar</taxon>
        <taxon>Alveolata</taxon>
        <taxon>Dinophyceae</taxon>
        <taxon>Suessiales</taxon>
        <taxon>Symbiodiniaceae</taxon>
        <taxon>Durusdinium</taxon>
    </lineage>
</organism>
<feature type="compositionally biased region" description="Basic residues" evidence="1">
    <location>
        <begin position="303"/>
        <end position="314"/>
    </location>
</feature>
<name>A0ABP0I849_9DINO</name>
<comment type="caution">
    <text evidence="2">The sequence shown here is derived from an EMBL/GenBank/DDBJ whole genome shotgun (WGS) entry which is preliminary data.</text>
</comment>
<protein>
    <submittedName>
        <fullName evidence="2">Uncharacterized protein</fullName>
    </submittedName>
</protein>
<dbReference type="InterPro" id="IPR012674">
    <property type="entry name" value="Calycin"/>
</dbReference>
<gene>
    <name evidence="2" type="ORF">SCF082_LOCUS5526</name>
</gene>
<feature type="compositionally biased region" description="Basic and acidic residues" evidence="1">
    <location>
        <begin position="315"/>
        <end position="338"/>
    </location>
</feature>
<evidence type="ECO:0000313" key="2">
    <source>
        <dbReference type="EMBL" id="CAK8998177.1"/>
    </source>
</evidence>
<accession>A0ABP0I849</accession>
<sequence length="357" mass="39567">MFHYNHCVEIMTKEAMIHTERRSCTAPAGTGCFGLGRSRSLTAAVAPASRPNEHADRQHQILRGACSLEHLLVALETTIRAQLAMPRSSGFSHFVEKVAAADSDAQKDGVEVLFGLCGTWHGTWQRLSVEGPSLKSAQRFRATCAPCVAADGESVHHVNRYPPEVAPKPGLLGSDGMMEVDFGQMNKSNFLQPFGPRSSASYGSGWAALYPSSWQTERLAVELISRVGAQRHRLIAMWQRKDEDWVSRVIRCWFCFKGSRSGSHGVWFCPSRGLLQNWPRRVFDPDGHSKPVATGSPSPSHTPTHRHPARRRCRAPTDRPADRLDVPGRGVDDADLHPRVPSGRVRARLRNRVFGAR</sequence>
<evidence type="ECO:0000256" key="1">
    <source>
        <dbReference type="SAM" id="MobiDB-lite"/>
    </source>
</evidence>
<feature type="region of interest" description="Disordered" evidence="1">
    <location>
        <begin position="285"/>
        <end position="343"/>
    </location>
</feature>
<dbReference type="SUPFAM" id="SSF50814">
    <property type="entry name" value="Lipocalins"/>
    <property type="match status" value="1"/>
</dbReference>
<dbReference type="Proteomes" id="UP001642464">
    <property type="component" value="Unassembled WGS sequence"/>
</dbReference>
<feature type="compositionally biased region" description="Low complexity" evidence="1">
    <location>
        <begin position="293"/>
        <end position="302"/>
    </location>
</feature>
<dbReference type="EMBL" id="CAXAMM010003002">
    <property type="protein sequence ID" value="CAK8998177.1"/>
    <property type="molecule type" value="Genomic_DNA"/>
</dbReference>
<keyword evidence="3" id="KW-1185">Reference proteome</keyword>